<dbReference type="Proteomes" id="UP000663075">
    <property type="component" value="Chromosome"/>
</dbReference>
<comment type="function">
    <text evidence="7">DNA-dependent RNA polymerase catalyzes the transcription of DNA into RNA using the four ribonucleoside triphosphates as substrates.</text>
</comment>
<dbReference type="GO" id="GO:0006351">
    <property type="term" value="P:DNA-templated transcription"/>
    <property type="evidence" value="ECO:0007669"/>
    <property type="project" value="InterPro"/>
</dbReference>
<dbReference type="InterPro" id="IPR042102">
    <property type="entry name" value="RNA_pol_Rpb1_3_sf"/>
</dbReference>
<organism evidence="9 10">
    <name type="scientific">Candidatus Nasuia deltocephalincola</name>
    <dbReference type="NCBI Taxonomy" id="1160784"/>
    <lineage>
        <taxon>Bacteria</taxon>
        <taxon>Pseudomonadati</taxon>
        <taxon>Pseudomonadota</taxon>
        <taxon>Betaproteobacteria</taxon>
        <taxon>Candidatus Nasuia</taxon>
    </lineage>
</organism>
<keyword evidence="2 7" id="KW-0808">Transferase</keyword>
<evidence type="ECO:0000256" key="4">
    <source>
        <dbReference type="ARBA" id="ARBA00022723"/>
    </source>
</evidence>
<evidence type="ECO:0000313" key="10">
    <source>
        <dbReference type="Proteomes" id="UP000663075"/>
    </source>
</evidence>
<evidence type="ECO:0000256" key="5">
    <source>
        <dbReference type="ARBA" id="ARBA00023163"/>
    </source>
</evidence>
<dbReference type="GO" id="GO:0046872">
    <property type="term" value="F:metal ion binding"/>
    <property type="evidence" value="ECO:0007669"/>
    <property type="project" value="UniProtKB-KW"/>
</dbReference>
<name>A0A974WKG5_9PROT</name>
<dbReference type="Pfam" id="PF04998">
    <property type="entry name" value="RNA_pol_Rpb1_5"/>
    <property type="match status" value="1"/>
</dbReference>
<dbReference type="InterPro" id="IPR000722">
    <property type="entry name" value="RNA_pol_asu"/>
</dbReference>
<dbReference type="Gene3D" id="1.10.150.390">
    <property type="match status" value="1"/>
</dbReference>
<keyword evidence="5 7" id="KW-0804">Transcription</keyword>
<dbReference type="Gene3D" id="1.10.1790.20">
    <property type="match status" value="1"/>
</dbReference>
<keyword evidence="3 7" id="KW-0548">Nucleotidyltransferase</keyword>
<dbReference type="SMART" id="SM00663">
    <property type="entry name" value="RPOLA_N"/>
    <property type="match status" value="1"/>
</dbReference>
<comment type="catalytic activity">
    <reaction evidence="6 7">
        <text>RNA(n) + a ribonucleoside 5'-triphosphate = RNA(n+1) + diphosphate</text>
        <dbReference type="Rhea" id="RHEA:21248"/>
        <dbReference type="Rhea" id="RHEA-COMP:14527"/>
        <dbReference type="Rhea" id="RHEA-COMP:17342"/>
        <dbReference type="ChEBI" id="CHEBI:33019"/>
        <dbReference type="ChEBI" id="CHEBI:61557"/>
        <dbReference type="ChEBI" id="CHEBI:140395"/>
        <dbReference type="EC" id="2.7.7.6"/>
    </reaction>
</comment>
<evidence type="ECO:0000313" key="9">
    <source>
        <dbReference type="EMBL" id="QSF25285.1"/>
    </source>
</evidence>
<protein>
    <recommendedName>
        <fullName evidence="7">DNA-directed RNA polymerase subunit</fullName>
        <ecNumber evidence="7">2.7.7.6</ecNumber>
    </recommendedName>
</protein>
<dbReference type="InterPro" id="IPR045867">
    <property type="entry name" value="DNA-dir_RpoC_beta_prime"/>
</dbReference>
<dbReference type="EC" id="2.7.7.6" evidence="7"/>
<evidence type="ECO:0000256" key="6">
    <source>
        <dbReference type="ARBA" id="ARBA00048552"/>
    </source>
</evidence>
<dbReference type="Gene3D" id="2.40.50.100">
    <property type="match status" value="2"/>
</dbReference>
<dbReference type="GO" id="GO:0003899">
    <property type="term" value="F:DNA-directed RNA polymerase activity"/>
    <property type="evidence" value="ECO:0007669"/>
    <property type="project" value="UniProtKB-EC"/>
</dbReference>
<dbReference type="Gene3D" id="4.10.860.120">
    <property type="entry name" value="RNA polymerase II, clamp domain"/>
    <property type="match status" value="1"/>
</dbReference>
<dbReference type="Pfam" id="PF04997">
    <property type="entry name" value="RNA_pol_Rpb1_1"/>
    <property type="match status" value="1"/>
</dbReference>
<sequence>MINKIKGIKINLFSQKQINNISYGRVINSKTLNYKTNKPEPRGLFCDKIFGSSNDKCYCGRTYNYDDFNLICNYCGVETSTKYDNFRRNRFGFYKLEDFFINSLYYKSSPYYLSIILNISKKDIKNILYNNYYIILFTSIKIFKVNQVINFSEYFYFKKKFYNKFYGMSGIKAIIYLLNTIDLKKEIRLIFNYLKLNNNIFDLKYKKKIKRYEVLLNIFNSKNLLNNILIKNLLILPPDLRPLVKLPDDTLVSSDINELYKRIINSNIRLKKIKNYLGCPQHIIYGEHKNIQQHIDNLFLGGGKSINDDLLKSLSENLKGKKGFFRKNLLGKRVDYSGRAVIVSGANLKFGECAIPKKIALELFRPFIYNKILNNKNFNIKMAKYEVDKMSNLALFYLSKIINNFYVLLNRAPTLHRLGIQSFKMLLTDENVIKLHPLVCASFNADFDGDQMAIHIPITSKSRIEYRKLFFTGNNILYPSNGTCCIGPTKDIILGIYYFTHLFNTKSKLIYNNFNEILFSYYNGYINLNTTIYLRVKEFLNFNLIYKIYKTNFIRVFISNFFSNSLPYSYLNKVLRKEDVSKILDILIFKHNFNYISLISDNLMKLGFNLVTQSGISISIDDMIYDFKKKNILKEINNIITSYELDYLNFFLTKSSKKSKILNLWDKTCSIISNFIIKDLSFSNYLDLNFIFIKGSSFNSLYMMMNSGARGSDNQIKQICSNRGLVNYKDHGILDTPVLSSLREGLNIFEYFYFSHNSRKTLADTALKTSSAGYLTRKLVESSNNIFISEYDCKTQDGFLLKPLVHQGDLIEDFYDRILGRVILDDFFFEKIFIKKNTLINNDLVLIFKKLNIFSLKVRSPLKCISKKGMCALCYGLDLSKGKFVNIGEMVGIVAAQSIGEPGTQLTMRTFHSGGAINKFISKSFFKSNSKGFLKYPSSIKYVLNNDNFKILISKYNKFKIVDCNNVVLEYFNVPYSSYIFFDNNSYINKNDIICKWDSEYSLVVSEFNGFIKFNNFLENLNFIFRSDLNCYEILKYRIIPYIEIFDDSNNLLFKYELTFKNLVMYKDNDFINIGDIIIKTPLEFLLEENIVGGLPKIDNFFEARKPKNKALISPFTGILKFSFFKKKKYINILNEKGSVIFSIICNPLKILNVYDGQKVFAGDYIWDGDINPHDLLFIYGFDFLINYFLEEIKYIYFSQGVKISDKHIEIILNQMLKYCVITFSGKSKFLIGDIVLISKVQSYNINLNSFDKIKYNIVLLGITNKSLKNISFISSASFQKTNYILSRSAINSSYDDMKSLKSIVMTGNIFNAGSGYYNKILTY</sequence>
<dbReference type="InterPro" id="IPR044893">
    <property type="entry name" value="RNA_pol_Rpb1_clamp_domain"/>
</dbReference>
<dbReference type="InterPro" id="IPR007081">
    <property type="entry name" value="RNA_pol_Rpb1_5"/>
</dbReference>
<accession>A0A974WKG5</accession>
<dbReference type="NCBIfam" id="TIGR02386">
    <property type="entry name" value="rpoC_TIGR"/>
    <property type="match status" value="1"/>
</dbReference>
<proteinExistence type="inferred from homology"/>
<evidence type="ECO:0000256" key="2">
    <source>
        <dbReference type="ARBA" id="ARBA00022679"/>
    </source>
</evidence>
<keyword evidence="1 7" id="KW-0240">DNA-directed RNA polymerase</keyword>
<comment type="similarity">
    <text evidence="7">Belongs to the RNA polymerase beta' chain family.</text>
</comment>
<keyword evidence="4" id="KW-0479">Metal-binding</keyword>
<dbReference type="Pfam" id="PF05000">
    <property type="entry name" value="RNA_pol_Rpb1_4"/>
    <property type="match status" value="1"/>
</dbReference>
<dbReference type="GO" id="GO:0003677">
    <property type="term" value="F:DNA binding"/>
    <property type="evidence" value="ECO:0007669"/>
    <property type="project" value="InterPro"/>
</dbReference>
<dbReference type="EMBL" id="CP024850">
    <property type="protein sequence ID" value="QSF25285.1"/>
    <property type="molecule type" value="Genomic_DNA"/>
</dbReference>
<dbReference type="Gene3D" id="1.10.40.90">
    <property type="match status" value="1"/>
</dbReference>
<dbReference type="Gene3D" id="1.10.132.30">
    <property type="match status" value="1"/>
</dbReference>
<dbReference type="Pfam" id="PF00623">
    <property type="entry name" value="RNA_pol_Rpb1_2"/>
    <property type="match status" value="2"/>
</dbReference>
<dbReference type="Pfam" id="PF04983">
    <property type="entry name" value="RNA_pol_Rpb1_3"/>
    <property type="match status" value="1"/>
</dbReference>
<dbReference type="GO" id="GO:0000428">
    <property type="term" value="C:DNA-directed RNA polymerase complex"/>
    <property type="evidence" value="ECO:0007669"/>
    <property type="project" value="UniProtKB-KW"/>
</dbReference>
<dbReference type="InterPro" id="IPR007083">
    <property type="entry name" value="RNA_pol_Rpb1_4"/>
</dbReference>
<dbReference type="InterPro" id="IPR006592">
    <property type="entry name" value="RNA_pol_N"/>
</dbReference>
<dbReference type="PANTHER" id="PTHR19376:SF54">
    <property type="entry name" value="DNA-DIRECTED RNA POLYMERASE SUBUNIT BETA"/>
    <property type="match status" value="1"/>
</dbReference>
<keyword evidence="10" id="KW-1185">Reference proteome</keyword>
<reference evidence="9" key="1">
    <citation type="submission" date="2017-11" db="EMBL/GenBank/DDBJ databases">
        <authorList>
            <person name="Jian Z."/>
        </authorList>
    </citation>
    <scope>NUCLEOTIDE SEQUENCE</scope>
    <source>
        <strain evidence="9">YC</strain>
    </source>
</reference>
<dbReference type="InterPro" id="IPR007066">
    <property type="entry name" value="RNA_pol_Rpb1_3"/>
</dbReference>
<evidence type="ECO:0000256" key="3">
    <source>
        <dbReference type="ARBA" id="ARBA00022695"/>
    </source>
</evidence>
<dbReference type="SUPFAM" id="SSF64484">
    <property type="entry name" value="beta and beta-prime subunits of DNA dependent RNA-polymerase"/>
    <property type="match status" value="1"/>
</dbReference>
<evidence type="ECO:0000259" key="8">
    <source>
        <dbReference type="SMART" id="SM00663"/>
    </source>
</evidence>
<dbReference type="InterPro" id="IPR012754">
    <property type="entry name" value="DNA-dir_RpoC_beta_prime_bact"/>
</dbReference>
<dbReference type="InterPro" id="IPR007080">
    <property type="entry name" value="RNA_pol_Rpb1_1"/>
</dbReference>
<evidence type="ECO:0000256" key="1">
    <source>
        <dbReference type="ARBA" id="ARBA00022478"/>
    </source>
</evidence>
<dbReference type="Gene3D" id="2.40.40.20">
    <property type="match status" value="1"/>
</dbReference>
<feature type="domain" description="RNA polymerase N-terminal" evidence="8">
    <location>
        <begin position="226"/>
        <end position="500"/>
    </location>
</feature>
<dbReference type="InterPro" id="IPR038120">
    <property type="entry name" value="Rpb1_funnel_sf"/>
</dbReference>
<dbReference type="Gene3D" id="1.10.274.100">
    <property type="entry name" value="RNA polymerase Rpb1, domain 3"/>
    <property type="match status" value="1"/>
</dbReference>
<evidence type="ECO:0000256" key="7">
    <source>
        <dbReference type="RuleBase" id="RU004279"/>
    </source>
</evidence>
<gene>
    <name evidence="9" type="primary">rpoC</name>
    <name evidence="9" type="ORF">CU086_00335</name>
</gene>
<dbReference type="PANTHER" id="PTHR19376">
    <property type="entry name" value="DNA-DIRECTED RNA POLYMERASE"/>
    <property type="match status" value="1"/>
</dbReference>